<accession>A0ABZ1CUC4</accession>
<reference evidence="2 3" key="1">
    <citation type="submission" date="2024-01" db="EMBL/GenBank/DDBJ databases">
        <title>Comparative genomics of Cryptococcus and Kwoniella reveals pathogenesis evolution and contrasting modes of karyotype evolution via chromosome fusion or intercentromeric recombination.</title>
        <authorList>
            <person name="Coelho M.A."/>
            <person name="David-Palma M."/>
            <person name="Shea T."/>
            <person name="Bowers K."/>
            <person name="McGinley-Smith S."/>
            <person name="Mohammad A.W."/>
            <person name="Gnirke A."/>
            <person name="Yurkov A.M."/>
            <person name="Nowrousian M."/>
            <person name="Sun S."/>
            <person name="Cuomo C.A."/>
            <person name="Heitman J."/>
        </authorList>
    </citation>
    <scope>NUCLEOTIDE SEQUENCE [LARGE SCALE GENOMIC DNA]</scope>
    <source>
        <strain evidence="2">CBS 11374</strain>
    </source>
</reference>
<proteinExistence type="predicted"/>
<dbReference type="Pfam" id="PF06966">
    <property type="entry name" value="DUF1295"/>
    <property type="match status" value="1"/>
</dbReference>
<dbReference type="GeneID" id="87954324"/>
<dbReference type="Gene3D" id="1.20.120.1630">
    <property type="match status" value="1"/>
</dbReference>
<evidence type="ECO:0008006" key="4">
    <source>
        <dbReference type="Google" id="ProtNLM"/>
    </source>
</evidence>
<dbReference type="EMBL" id="CP141882">
    <property type="protein sequence ID" value="WRT65250.1"/>
    <property type="molecule type" value="Genomic_DNA"/>
</dbReference>
<feature type="transmembrane region" description="Helical" evidence="1">
    <location>
        <begin position="225"/>
        <end position="247"/>
    </location>
</feature>
<gene>
    <name evidence="2" type="ORF">IL334_002193</name>
</gene>
<feature type="transmembrane region" description="Helical" evidence="1">
    <location>
        <begin position="15"/>
        <end position="34"/>
    </location>
</feature>
<keyword evidence="1" id="KW-0812">Transmembrane</keyword>
<protein>
    <recommendedName>
        <fullName evidence="4">DUF1295-domain-containing protein</fullName>
    </recommendedName>
</protein>
<keyword evidence="3" id="KW-1185">Reference proteome</keyword>
<organism evidence="2 3">
    <name type="scientific">Kwoniella shivajii</name>
    <dbReference type="NCBI Taxonomy" id="564305"/>
    <lineage>
        <taxon>Eukaryota</taxon>
        <taxon>Fungi</taxon>
        <taxon>Dikarya</taxon>
        <taxon>Basidiomycota</taxon>
        <taxon>Agaricomycotina</taxon>
        <taxon>Tremellomycetes</taxon>
        <taxon>Tremellales</taxon>
        <taxon>Cryptococcaceae</taxon>
        <taxon>Kwoniella</taxon>
    </lineage>
</organism>
<dbReference type="PANTHER" id="PTHR32251">
    <property type="entry name" value="3-OXO-5-ALPHA-STEROID 4-DEHYDROGENASE"/>
    <property type="match status" value="1"/>
</dbReference>
<dbReference type="InterPro" id="IPR010721">
    <property type="entry name" value="UstE-like"/>
</dbReference>
<name>A0ABZ1CUC4_9TREE</name>
<dbReference type="Proteomes" id="UP001329825">
    <property type="component" value="Chromosome 2"/>
</dbReference>
<evidence type="ECO:0000313" key="3">
    <source>
        <dbReference type="Proteomes" id="UP001329825"/>
    </source>
</evidence>
<sequence>MVYTSYLDVGILRDVLLSNAGFQLSFVVPAYLIGRATNYMEAKDLVWGIGQSASVWWAAIGRHMIAGVPIATILKSLTRSGWLLLTGATLWGVRLSYRVASRALKRGKDDSRYEQLKNESSGWTKSLFSMYLPEAIAQAIITLPLTVPFRASLPTITPIRGIENYLHAFAIFLYTSGYAIEALADYQLSVNQESKNPNLLTEGVWSIVRHPNYLGDILIHASFPILLYANGLFSPITLLGPIANWFFLRFISGDKENEANQAARYEKNNPEKKEEFDAFRAEKNSVWPDLREVKNKWTWIVLAIGSSGVLTEAVVSSLL</sequence>
<evidence type="ECO:0000256" key="1">
    <source>
        <dbReference type="SAM" id="Phobius"/>
    </source>
</evidence>
<dbReference type="RefSeq" id="XP_062789990.1">
    <property type="nucleotide sequence ID" value="XM_062933939.1"/>
</dbReference>
<evidence type="ECO:0000313" key="2">
    <source>
        <dbReference type="EMBL" id="WRT65250.1"/>
    </source>
</evidence>
<keyword evidence="1" id="KW-1133">Transmembrane helix</keyword>
<dbReference type="PANTHER" id="PTHR32251:SF15">
    <property type="entry name" value="3-OXO-5-ALPHA-STEROID 4-DEHYDROGENASE (DUF1295)"/>
    <property type="match status" value="1"/>
</dbReference>
<keyword evidence="1" id="KW-0472">Membrane</keyword>